<comment type="caution">
    <text evidence="2">The sequence shown here is derived from an EMBL/GenBank/DDBJ whole genome shotgun (WGS) entry which is preliminary data.</text>
</comment>
<dbReference type="Proteomes" id="UP000751190">
    <property type="component" value="Unassembled WGS sequence"/>
</dbReference>
<dbReference type="PANTHER" id="PTHR35498">
    <property type="entry name" value="PROTEIN LOW PSII ACCUMULATION 1, CHLOROPLASTIC"/>
    <property type="match status" value="1"/>
</dbReference>
<evidence type="ECO:0000256" key="1">
    <source>
        <dbReference type="SAM" id="MobiDB-lite"/>
    </source>
</evidence>
<reference evidence="2" key="1">
    <citation type="submission" date="2021-05" db="EMBL/GenBank/DDBJ databases">
        <title>The genome of the haptophyte Pavlova lutheri (Diacronema luteri, Pavlovales) - a model for lipid biosynthesis in eukaryotic algae.</title>
        <authorList>
            <person name="Hulatt C.J."/>
            <person name="Posewitz M.C."/>
        </authorList>
    </citation>
    <scope>NUCLEOTIDE SEQUENCE</scope>
    <source>
        <strain evidence="2">NIVA-4/92</strain>
    </source>
</reference>
<protein>
    <submittedName>
        <fullName evidence="2">Uncharacterized protein</fullName>
    </submittedName>
</protein>
<dbReference type="OMA" id="WQLVPVY"/>
<evidence type="ECO:0000313" key="3">
    <source>
        <dbReference type="Proteomes" id="UP000751190"/>
    </source>
</evidence>
<accession>A0A8J5X4E5</accession>
<evidence type="ECO:0000313" key="2">
    <source>
        <dbReference type="EMBL" id="KAG8457084.1"/>
    </source>
</evidence>
<sequence length="313" mass="32537">MVGTPRHVAPSRARVTQRTPRSLAVAKEGGNDDREDTQWTAKQLMREEIESPFRKPRQTIAAFSAFSASVALLVSGSRSASCVLGGVCVQPLAELLPNVAIDAGVIAFAAVSLWTDSRAQASKLRRIARGAELANLQLSAVSSSGGTGAEGAAEGVPTRANVAVKDFRKARRVVIVAGGASVYERVIASASSHAAELRDGEIVVVPVLLREGAPADKLVEPSGCTGGVDAAAAPWGDAAGVFYTPRGPESWGRWLAAEVQTAVSQGFDVHGSGITIAVKKSGKVGKRSTSVPSWPALVGMLRLADANFGMPQF</sequence>
<gene>
    <name evidence="2" type="ORF">KFE25_009844</name>
</gene>
<dbReference type="AlphaFoldDB" id="A0A8J5X4E5"/>
<dbReference type="Pfam" id="PF11998">
    <property type="entry name" value="DUF3493"/>
    <property type="match status" value="1"/>
</dbReference>
<organism evidence="2 3">
    <name type="scientific">Diacronema lutheri</name>
    <name type="common">Unicellular marine alga</name>
    <name type="synonym">Monochrysis lutheri</name>
    <dbReference type="NCBI Taxonomy" id="2081491"/>
    <lineage>
        <taxon>Eukaryota</taxon>
        <taxon>Haptista</taxon>
        <taxon>Haptophyta</taxon>
        <taxon>Pavlovophyceae</taxon>
        <taxon>Pavlovales</taxon>
        <taxon>Pavlovaceae</taxon>
        <taxon>Diacronema</taxon>
    </lineage>
</organism>
<dbReference type="InterPro" id="IPR021883">
    <property type="entry name" value="LPA1-like"/>
</dbReference>
<feature type="region of interest" description="Disordered" evidence="1">
    <location>
        <begin position="1"/>
        <end position="35"/>
    </location>
</feature>
<keyword evidence="3" id="KW-1185">Reference proteome</keyword>
<dbReference type="EMBL" id="JAGTXO010000083">
    <property type="protein sequence ID" value="KAG8457084.1"/>
    <property type="molecule type" value="Genomic_DNA"/>
</dbReference>
<proteinExistence type="predicted"/>
<name>A0A8J5X4E5_DIALT</name>
<dbReference type="PANTHER" id="PTHR35498:SF1">
    <property type="entry name" value="LOW PSII ACCUMULATION-LIKE PROTEIN"/>
    <property type="match status" value="1"/>
</dbReference>
<dbReference type="OrthoDB" id="5130at2759"/>